<evidence type="ECO:0000313" key="2">
    <source>
        <dbReference type="EMBL" id="QJA58492.1"/>
    </source>
</evidence>
<organism evidence="2">
    <name type="scientific">viral metagenome</name>
    <dbReference type="NCBI Taxonomy" id="1070528"/>
    <lineage>
        <taxon>unclassified sequences</taxon>
        <taxon>metagenomes</taxon>
        <taxon>organismal metagenomes</taxon>
    </lineage>
</organism>
<gene>
    <name evidence="2" type="ORF">MM415B01444_0014</name>
</gene>
<feature type="compositionally biased region" description="Polar residues" evidence="1">
    <location>
        <begin position="621"/>
        <end position="632"/>
    </location>
</feature>
<evidence type="ECO:0000256" key="1">
    <source>
        <dbReference type="SAM" id="MobiDB-lite"/>
    </source>
</evidence>
<sequence length="646" mass="74100">MDIQKLTDSQLSVLIENRWRESSSLWDIVRDSYAKNLRAWENNPEWLDNIPPKRSKARDNRTFLAMESVIKTLTGRPSKPNVLSTETSPDGKQIASDLQDFFLAKYRDLGIKAKMRRGLRWLFLSRIVVMKVFWNSEIDDFDTAPVDSRNVRFSKKSTSMYDTKFAIEQIPEKPVAELLIDFPNKKAEILRKTGFTEQMILVDNPTVAIREFWMDDYVCWEYNGLILDRQDHPYWDWDGIPLTVQESGKFDQLSGQARRLEGRRLKKASKGRLASDKKFKSYLYNHFDKPLPPYIFGTVLSVENQPVGQTSLIEQVAPLQEEIDKRKRQISDNADMVNGIFKIDTNLCQMTKAEAQHAKADPKGIWYGKGVKNGVTREVGVALPDTVHKDMVHSTIDLDNLFGTGNTFRGEQGPKETATGRAILREESYKYLDEFIDLVDTMHQHMYAWWFQMIKVRYTEKHFVKPIGAVKGQEVIELTQDDLSEGMEIQIIPGQIIPDDRMYRSERAKEEAVAGLIDPLTYFEETDRDNAMELTKRLVMFKLNPLSILDMNEEDLQKLQAAGQIFNPQGEGGAGGPAPGGPLDPRAQRIAELNQKAQRIAQSPEFQKMNPKDQQRAMMLIQTQMNKLQKSAATPEEQPKSNKPKK</sequence>
<evidence type="ECO:0008006" key="3">
    <source>
        <dbReference type="Google" id="ProtNLM"/>
    </source>
</evidence>
<proteinExistence type="predicted"/>
<feature type="region of interest" description="Disordered" evidence="1">
    <location>
        <begin position="566"/>
        <end position="586"/>
    </location>
</feature>
<reference evidence="2" key="1">
    <citation type="submission" date="2020-03" db="EMBL/GenBank/DDBJ databases">
        <title>The deep terrestrial virosphere.</title>
        <authorList>
            <person name="Holmfeldt K."/>
            <person name="Nilsson E."/>
            <person name="Simone D."/>
            <person name="Lopez-Fernandez M."/>
            <person name="Wu X."/>
            <person name="de Brujin I."/>
            <person name="Lundin D."/>
            <person name="Andersson A."/>
            <person name="Bertilsson S."/>
            <person name="Dopson M."/>
        </authorList>
    </citation>
    <scope>NUCLEOTIDE SEQUENCE</scope>
    <source>
        <strain evidence="2">MM415B01444</strain>
    </source>
</reference>
<dbReference type="AlphaFoldDB" id="A0A6M3IQ13"/>
<name>A0A6M3IQ13_9ZZZZ</name>
<accession>A0A6M3IQ13</accession>
<dbReference type="EMBL" id="MT141326">
    <property type="protein sequence ID" value="QJA58492.1"/>
    <property type="molecule type" value="Genomic_DNA"/>
</dbReference>
<protein>
    <recommendedName>
        <fullName evidence="3">Portal protein</fullName>
    </recommendedName>
</protein>
<feature type="region of interest" description="Disordered" evidence="1">
    <location>
        <begin position="599"/>
        <end position="646"/>
    </location>
</feature>